<evidence type="ECO:0000313" key="3">
    <source>
        <dbReference type="Proteomes" id="UP000254937"/>
    </source>
</evidence>
<feature type="transmembrane region" description="Helical" evidence="1">
    <location>
        <begin position="20"/>
        <end position="44"/>
    </location>
</feature>
<organism evidence="2 3">
    <name type="scientific">Aspergillus phoenicis ATCC 13157</name>
    <dbReference type="NCBI Taxonomy" id="1353007"/>
    <lineage>
        <taxon>Eukaryota</taxon>
        <taxon>Fungi</taxon>
        <taxon>Dikarya</taxon>
        <taxon>Ascomycota</taxon>
        <taxon>Pezizomycotina</taxon>
        <taxon>Eurotiomycetes</taxon>
        <taxon>Eurotiomycetidae</taxon>
        <taxon>Eurotiales</taxon>
        <taxon>Aspergillaceae</taxon>
        <taxon>Aspergillus</taxon>
    </lineage>
</organism>
<sequence length="57" mass="6628">MLDRRNEWMEDIKRINTRSLSLILSGSSNDCFHIILVLVINGFMTSSFSRHVSHHIV</sequence>
<evidence type="ECO:0000313" key="2">
    <source>
        <dbReference type="EMBL" id="RDK48116.1"/>
    </source>
</evidence>
<dbReference type="EMBL" id="KZ851844">
    <property type="protein sequence ID" value="RDK48116.1"/>
    <property type="molecule type" value="Genomic_DNA"/>
</dbReference>
<evidence type="ECO:0000256" key="1">
    <source>
        <dbReference type="SAM" id="Phobius"/>
    </source>
</evidence>
<keyword evidence="1" id="KW-0472">Membrane</keyword>
<name>A0A370Q0Z7_ASPPH</name>
<dbReference type="Proteomes" id="UP000254937">
    <property type="component" value="Unassembled WGS sequence"/>
</dbReference>
<protein>
    <submittedName>
        <fullName evidence="2">Uncharacterized protein</fullName>
    </submittedName>
</protein>
<proteinExistence type="predicted"/>
<keyword evidence="3" id="KW-1185">Reference proteome</keyword>
<keyword evidence="1" id="KW-1133">Transmembrane helix</keyword>
<gene>
    <name evidence="2" type="ORF">M752DRAFT_10701</name>
</gene>
<accession>A0A370Q0Z7</accession>
<reference evidence="2 3" key="1">
    <citation type="submission" date="2018-07" db="EMBL/GenBank/DDBJ databases">
        <title>Section-level genome sequencing of Aspergillus section Nigri to investigate inter- and intra-species variation.</title>
        <authorList>
            <consortium name="DOE Joint Genome Institute"/>
            <person name="Vesth T.C."/>
            <person name="Nybo J.L."/>
            <person name="Theobald S."/>
            <person name="Frisvad J.C."/>
            <person name="Larsen T.O."/>
            <person name="Nielsen K.F."/>
            <person name="Hoof J.B."/>
            <person name="Brandl J."/>
            <person name="Salamov A."/>
            <person name="Riley R."/>
            <person name="Gladden J.M."/>
            <person name="Phatale P."/>
            <person name="Nielsen M.T."/>
            <person name="Lyhne E.K."/>
            <person name="Kogle M.E."/>
            <person name="Strasser K."/>
            <person name="McDonnell E."/>
            <person name="Barry K."/>
            <person name="Clum A."/>
            <person name="Chen C."/>
            <person name="Nolan M."/>
            <person name="Sandor L."/>
            <person name="Kuo A."/>
            <person name="Lipzen A."/>
            <person name="Hainaut M."/>
            <person name="Drula E."/>
            <person name="Tsang A."/>
            <person name="Magnuson J.K."/>
            <person name="Henrissat B."/>
            <person name="Wiebenga A."/>
            <person name="Simmons B.A."/>
            <person name="Makela M.R."/>
            <person name="De vries R.P."/>
            <person name="Grigoriev I.V."/>
            <person name="Mortensen U.H."/>
            <person name="Baker S.E."/>
            <person name="Andersen M.R."/>
        </authorList>
    </citation>
    <scope>NUCLEOTIDE SEQUENCE [LARGE SCALE GENOMIC DNA]</scope>
    <source>
        <strain evidence="2 3">ATCC 13157</strain>
    </source>
</reference>
<dbReference type="AlphaFoldDB" id="A0A370Q0Z7"/>
<keyword evidence="1" id="KW-0812">Transmembrane</keyword>